<comment type="caution">
    <text evidence="1">The sequence shown here is derived from an EMBL/GenBank/DDBJ whole genome shotgun (WGS) entry which is preliminary data.</text>
</comment>
<dbReference type="Proteomes" id="UP000597656">
    <property type="component" value="Unassembled WGS sequence"/>
</dbReference>
<evidence type="ECO:0000313" key="1">
    <source>
        <dbReference type="EMBL" id="GGN29457.1"/>
    </source>
</evidence>
<protein>
    <submittedName>
        <fullName evidence="1">Uncharacterized protein</fullName>
    </submittedName>
</protein>
<keyword evidence="2" id="KW-1185">Reference proteome</keyword>
<gene>
    <name evidence="1" type="ORF">GCM10011609_86590</name>
</gene>
<sequence length="121" mass="13354">MTDVRAEVVRLYERQRKMPYPRGLSGAEVAGVEMTELDISALSWVGAWIEGDGEPEENMIAHLTRSLGDLQQVVPFFADPASEGYRPYTALYYGRLLGLVRLVVLELVAAVSHHAEPPGSL</sequence>
<name>A0ABQ2IW62_9PSEU</name>
<evidence type="ECO:0000313" key="2">
    <source>
        <dbReference type="Proteomes" id="UP000597656"/>
    </source>
</evidence>
<reference evidence="2" key="1">
    <citation type="journal article" date="2019" name="Int. J. Syst. Evol. Microbiol.">
        <title>The Global Catalogue of Microorganisms (GCM) 10K type strain sequencing project: providing services to taxonomists for standard genome sequencing and annotation.</title>
        <authorList>
            <consortium name="The Broad Institute Genomics Platform"/>
            <consortium name="The Broad Institute Genome Sequencing Center for Infectious Disease"/>
            <person name="Wu L."/>
            <person name="Ma J."/>
        </authorList>
    </citation>
    <scope>NUCLEOTIDE SEQUENCE [LARGE SCALE GENOMIC DNA]</scope>
    <source>
        <strain evidence="2">CGMCC 4.7319</strain>
    </source>
</reference>
<dbReference type="EMBL" id="BMNC01000031">
    <property type="protein sequence ID" value="GGN29457.1"/>
    <property type="molecule type" value="Genomic_DNA"/>
</dbReference>
<proteinExistence type="predicted"/>
<organism evidence="1 2">
    <name type="scientific">Lentzea pudingi</name>
    <dbReference type="NCBI Taxonomy" id="1789439"/>
    <lineage>
        <taxon>Bacteria</taxon>
        <taxon>Bacillati</taxon>
        <taxon>Actinomycetota</taxon>
        <taxon>Actinomycetes</taxon>
        <taxon>Pseudonocardiales</taxon>
        <taxon>Pseudonocardiaceae</taxon>
        <taxon>Lentzea</taxon>
    </lineage>
</organism>
<accession>A0ABQ2IW62</accession>